<reference evidence="1 2" key="1">
    <citation type="journal article" date="2018" name="Genome Res.">
        <title>The genomic architecture and molecular evolution of ant odorant receptors.</title>
        <authorList>
            <person name="McKenzie S.K."/>
            <person name="Kronauer D.J.C."/>
        </authorList>
    </citation>
    <scope>NUCLEOTIDE SEQUENCE [LARGE SCALE GENOMIC DNA]</scope>
    <source>
        <strain evidence="1">Clonal line C1</strain>
    </source>
</reference>
<evidence type="ECO:0000313" key="2">
    <source>
        <dbReference type="Proteomes" id="UP000279307"/>
    </source>
</evidence>
<gene>
    <name evidence="1" type="ORF">DMN91_000458</name>
</gene>
<protein>
    <submittedName>
        <fullName evidence="1">Uncharacterized protein</fullName>
    </submittedName>
</protein>
<name>A0A3L8E1Q7_OOCBI</name>
<dbReference type="EMBL" id="QOIP01000001">
    <property type="protein sequence ID" value="RLU26661.1"/>
    <property type="molecule type" value="Genomic_DNA"/>
</dbReference>
<evidence type="ECO:0000313" key="1">
    <source>
        <dbReference type="EMBL" id="RLU26661.1"/>
    </source>
</evidence>
<proteinExistence type="predicted"/>
<accession>A0A3L8E1Q7</accession>
<dbReference type="Proteomes" id="UP000279307">
    <property type="component" value="Chromosome 1"/>
</dbReference>
<dbReference type="AlphaFoldDB" id="A0A3L8E1Q7"/>
<comment type="caution">
    <text evidence="1">The sequence shown here is derived from an EMBL/GenBank/DDBJ whole genome shotgun (WGS) entry which is preliminary data.</text>
</comment>
<sequence>MAKREKRRTAKTIHHHHLGSYMHILCAHTDGGSFLFSSRDITISPHFDVFNVAANVLVSSVVGREHALWMYRLVPFNDIPCKEAIKCQANTPLMIAHRKASPSTNARINLSS</sequence>
<organism evidence="1 2">
    <name type="scientific">Ooceraea biroi</name>
    <name type="common">Clonal raider ant</name>
    <name type="synonym">Cerapachys biroi</name>
    <dbReference type="NCBI Taxonomy" id="2015173"/>
    <lineage>
        <taxon>Eukaryota</taxon>
        <taxon>Metazoa</taxon>
        <taxon>Ecdysozoa</taxon>
        <taxon>Arthropoda</taxon>
        <taxon>Hexapoda</taxon>
        <taxon>Insecta</taxon>
        <taxon>Pterygota</taxon>
        <taxon>Neoptera</taxon>
        <taxon>Endopterygota</taxon>
        <taxon>Hymenoptera</taxon>
        <taxon>Apocrita</taxon>
        <taxon>Aculeata</taxon>
        <taxon>Formicoidea</taxon>
        <taxon>Formicidae</taxon>
        <taxon>Dorylinae</taxon>
        <taxon>Ooceraea</taxon>
    </lineage>
</organism>